<dbReference type="Proteomes" id="UP001149822">
    <property type="component" value="Unassembled WGS sequence"/>
</dbReference>
<dbReference type="SUPFAM" id="SSF53850">
    <property type="entry name" value="Periplasmic binding protein-like II"/>
    <property type="match status" value="1"/>
</dbReference>
<dbReference type="RefSeq" id="WP_268943459.1">
    <property type="nucleotide sequence ID" value="NZ_JAPTYD010000036.1"/>
</dbReference>
<gene>
    <name evidence="5" type="ORF">OU682_17380</name>
</gene>
<accession>A0ABT4J8C1</accession>
<comment type="subcellular location">
    <subcellularLocation>
        <location evidence="1">Periplasm</location>
    </subcellularLocation>
</comment>
<comment type="caution">
    <text evidence="5">The sequence shown here is derived from an EMBL/GenBank/DDBJ whole genome shotgun (WGS) entry which is preliminary data.</text>
</comment>
<keyword evidence="6" id="KW-1185">Reference proteome</keyword>
<evidence type="ECO:0000313" key="5">
    <source>
        <dbReference type="EMBL" id="MCZ0963381.1"/>
    </source>
</evidence>
<feature type="signal peptide" evidence="4">
    <location>
        <begin position="1"/>
        <end position="24"/>
    </location>
</feature>
<name>A0ABT4J8C1_9RHOB</name>
<dbReference type="Gene3D" id="3.40.190.170">
    <property type="entry name" value="Bacterial extracellular solute-binding protein, family 7"/>
    <property type="match status" value="1"/>
</dbReference>
<dbReference type="EMBL" id="JAPTYD010000036">
    <property type="protein sequence ID" value="MCZ0963381.1"/>
    <property type="molecule type" value="Genomic_DNA"/>
</dbReference>
<dbReference type="NCBIfam" id="NF037995">
    <property type="entry name" value="TRAP_S1"/>
    <property type="match status" value="1"/>
</dbReference>
<evidence type="ECO:0000256" key="4">
    <source>
        <dbReference type="SAM" id="SignalP"/>
    </source>
</evidence>
<evidence type="ECO:0000256" key="2">
    <source>
        <dbReference type="ARBA" id="ARBA00022729"/>
    </source>
</evidence>
<feature type="chain" id="PRO_5047412148" evidence="4">
    <location>
        <begin position="25"/>
        <end position="334"/>
    </location>
</feature>
<evidence type="ECO:0000256" key="1">
    <source>
        <dbReference type="ARBA" id="ARBA00004418"/>
    </source>
</evidence>
<keyword evidence="2 4" id="KW-0732">Signal</keyword>
<reference evidence="5" key="1">
    <citation type="submission" date="2022-12" db="EMBL/GenBank/DDBJ databases">
        <title>Paracoccus sp. EF6 isolated from a lake water.</title>
        <authorList>
            <person name="Liu H."/>
        </authorList>
    </citation>
    <scope>NUCLEOTIDE SEQUENCE</scope>
    <source>
        <strain evidence="5">EF6</strain>
    </source>
</reference>
<proteinExistence type="predicted"/>
<dbReference type="Pfam" id="PF03480">
    <property type="entry name" value="DctP"/>
    <property type="match status" value="1"/>
</dbReference>
<dbReference type="InterPro" id="IPR004682">
    <property type="entry name" value="TRAP_DctP"/>
</dbReference>
<keyword evidence="3" id="KW-0574">Periplasm</keyword>
<dbReference type="NCBIfam" id="TIGR00787">
    <property type="entry name" value="dctP"/>
    <property type="match status" value="1"/>
</dbReference>
<organism evidence="5 6">
    <name type="scientific">Paracoccus benzoatiresistens</name>
    <dbReference type="NCBI Taxonomy" id="2997341"/>
    <lineage>
        <taxon>Bacteria</taxon>
        <taxon>Pseudomonadati</taxon>
        <taxon>Pseudomonadota</taxon>
        <taxon>Alphaproteobacteria</taxon>
        <taxon>Rhodobacterales</taxon>
        <taxon>Paracoccaceae</taxon>
        <taxon>Paracoccus</taxon>
    </lineage>
</organism>
<dbReference type="PIRSF" id="PIRSF006470">
    <property type="entry name" value="DctB"/>
    <property type="match status" value="1"/>
</dbReference>
<protein>
    <submittedName>
        <fullName evidence="5">DctP family TRAP transporter solute-binding subunit</fullName>
    </submittedName>
</protein>
<sequence>MTTLTKFCALLATTAMMSGTAAWAEVGSHVLRLGTPLPDGHPISQAAVKFADLVAEKSGGKIEIKVYPGATLGNELQMQSALQGGTQDFAIGTTTTLAGMVPEFSAIDMPYRFRDTAEADAILDGDIGNQLFQKLEPKGLVGLAYMEQGFRHTTNSTRPITKWEDFEGLKIRVQPSAMYIDMFNQLGANAVPMTINEVYTAMETRAIDGHENSLTAIDANKFQEVQKYLSLTGHSYNAVVLLMGKPSHDRLNEEEMAIIREAAAEARDFQRDLTRTQTEGLRAKLADEGMEVNEVSPEEQQRLAERLQPVVDASRDAIGAEWMATFTSALEELR</sequence>
<evidence type="ECO:0000313" key="6">
    <source>
        <dbReference type="Proteomes" id="UP001149822"/>
    </source>
</evidence>
<dbReference type="PANTHER" id="PTHR33376:SF2">
    <property type="entry name" value="DICARBOXYLATE-BINDING PERIPLASMIC PROTEIN"/>
    <property type="match status" value="1"/>
</dbReference>
<dbReference type="InterPro" id="IPR018389">
    <property type="entry name" value="DctP_fam"/>
</dbReference>
<evidence type="ECO:0000256" key="3">
    <source>
        <dbReference type="ARBA" id="ARBA00022764"/>
    </source>
</evidence>
<dbReference type="InterPro" id="IPR038404">
    <property type="entry name" value="TRAP_DctP_sf"/>
</dbReference>
<dbReference type="PANTHER" id="PTHR33376">
    <property type="match status" value="1"/>
</dbReference>